<keyword evidence="1" id="KW-1133">Transmembrane helix</keyword>
<keyword evidence="3" id="KW-0645">Protease</keyword>
<gene>
    <name evidence="3" type="ordered locus">bpr_III082</name>
</gene>
<feature type="transmembrane region" description="Helical" evidence="1">
    <location>
        <begin position="110"/>
        <end position="132"/>
    </location>
</feature>
<feature type="transmembrane region" description="Helical" evidence="1">
    <location>
        <begin position="83"/>
        <end position="104"/>
    </location>
</feature>
<protein>
    <submittedName>
        <fullName evidence="3">CAAX amino terminal protease family protein</fullName>
    </submittedName>
</protein>
<feature type="transmembrane region" description="Helical" evidence="1">
    <location>
        <begin position="198"/>
        <end position="215"/>
    </location>
</feature>
<keyword evidence="4" id="KW-1185">Reference proteome</keyword>
<dbReference type="eggNOG" id="COG1266">
    <property type="taxonomic scope" value="Bacteria"/>
</dbReference>
<feature type="transmembrane region" description="Helical" evidence="1">
    <location>
        <begin position="144"/>
        <end position="163"/>
    </location>
</feature>
<feature type="transmembrane region" description="Helical" evidence="1">
    <location>
        <begin position="221"/>
        <end position="239"/>
    </location>
</feature>
<dbReference type="EMBL" id="CP001811">
    <property type="protein sequence ID" value="ADL35770.1"/>
    <property type="molecule type" value="Genomic_DNA"/>
</dbReference>
<proteinExistence type="predicted"/>
<evidence type="ECO:0000259" key="2">
    <source>
        <dbReference type="Pfam" id="PF02517"/>
    </source>
</evidence>
<feature type="transmembrane region" description="Helical" evidence="1">
    <location>
        <begin position="40"/>
        <end position="62"/>
    </location>
</feature>
<dbReference type="HOGENOM" id="CLU_064706_1_0_9"/>
<dbReference type="GO" id="GO:0080120">
    <property type="term" value="P:CAAX-box protein maturation"/>
    <property type="evidence" value="ECO:0007669"/>
    <property type="project" value="UniProtKB-ARBA"/>
</dbReference>
<sequence>MNNKKALTLYLVGALGQIIVVCVIAFVLRRYGVEVGYATPLGWIIIAIGGISSALWGAIISIKYRNTGFKTVICDFFRIKQSPLNYSWMILFLCLDFLPVVFGGRISIRVWYLPIIMFFKHIVLGGIEEIGWRYLFQPLLQERLHYILATIITFFSWGLWHFLFFYLDGTHADVIPFLIGLLVNSFILSALYVKTNNLWICVMTHSLINVFSQLVTGGNQYVGYFSKVVIIVIAIMLATKTIRKLKQYIGLFIHSRIYNGK</sequence>
<feature type="domain" description="CAAX prenyl protease 2/Lysostaphin resistance protein A-like" evidence="2">
    <location>
        <begin position="114"/>
        <end position="211"/>
    </location>
</feature>
<dbReference type="Proteomes" id="UP000001299">
    <property type="component" value="Chromosome 2"/>
</dbReference>
<feature type="transmembrane region" description="Helical" evidence="1">
    <location>
        <begin position="175"/>
        <end position="193"/>
    </location>
</feature>
<name>E0S2Y8_BUTPB</name>
<keyword evidence="3" id="KW-0378">Hydrolase</keyword>
<dbReference type="AlphaFoldDB" id="E0S2Y8"/>
<accession>E0S2Y8</accession>
<evidence type="ECO:0000256" key="1">
    <source>
        <dbReference type="SAM" id="Phobius"/>
    </source>
</evidence>
<dbReference type="KEGG" id="bpb:bpr_III082"/>
<dbReference type="PANTHER" id="PTHR35797:SF1">
    <property type="entry name" value="PROTEASE"/>
    <property type="match status" value="1"/>
</dbReference>
<evidence type="ECO:0000313" key="3">
    <source>
        <dbReference type="EMBL" id="ADL35770.1"/>
    </source>
</evidence>
<evidence type="ECO:0000313" key="4">
    <source>
        <dbReference type="Proteomes" id="UP000001299"/>
    </source>
</evidence>
<organism evidence="3 4">
    <name type="scientific">Butyrivibrio proteoclasticus (strain ATCC 51982 / DSM 14932 / B316)</name>
    <name type="common">Clostridium proteoclasticum</name>
    <dbReference type="NCBI Taxonomy" id="515622"/>
    <lineage>
        <taxon>Bacteria</taxon>
        <taxon>Bacillati</taxon>
        <taxon>Bacillota</taxon>
        <taxon>Clostridia</taxon>
        <taxon>Lachnospirales</taxon>
        <taxon>Lachnospiraceae</taxon>
        <taxon>Butyrivibrio</taxon>
    </lineage>
</organism>
<keyword evidence="1" id="KW-0472">Membrane</keyword>
<dbReference type="GO" id="GO:0004175">
    <property type="term" value="F:endopeptidase activity"/>
    <property type="evidence" value="ECO:0007669"/>
    <property type="project" value="UniProtKB-ARBA"/>
</dbReference>
<reference evidence="3 4" key="1">
    <citation type="journal article" date="2010" name="PLoS ONE">
        <title>The glycobiome of the rumen bacterium Butyrivibrio proteoclasticus B316(T) highlights adaptation to a polysaccharide-rich environment.</title>
        <authorList>
            <person name="Kelly W.J."/>
            <person name="Leahy S.C."/>
            <person name="Altermann E."/>
            <person name="Yeoman C.J."/>
            <person name="Dunne J.C."/>
            <person name="Kong Z."/>
            <person name="Pacheco D.M."/>
            <person name="Li D."/>
            <person name="Noel S.J."/>
            <person name="Moon C.D."/>
            <person name="Cookson A.L."/>
            <person name="Attwood G.T."/>
        </authorList>
    </citation>
    <scope>NUCLEOTIDE SEQUENCE [LARGE SCALE GENOMIC DNA]</scope>
    <source>
        <strain evidence="4">ATCC 51982 / DSM 14932 / B316</strain>
    </source>
</reference>
<dbReference type="STRING" id="515622.bpr_III082"/>
<keyword evidence="1" id="KW-0812">Transmembrane</keyword>
<dbReference type="InterPro" id="IPR003675">
    <property type="entry name" value="Rce1/LyrA-like_dom"/>
</dbReference>
<dbReference type="GO" id="GO:0006508">
    <property type="term" value="P:proteolysis"/>
    <property type="evidence" value="ECO:0007669"/>
    <property type="project" value="UniProtKB-KW"/>
</dbReference>
<dbReference type="RefSeq" id="WP_013282422.1">
    <property type="nucleotide sequence ID" value="NC_014388.1"/>
</dbReference>
<dbReference type="Pfam" id="PF02517">
    <property type="entry name" value="Rce1-like"/>
    <property type="match status" value="1"/>
</dbReference>
<dbReference type="InterPro" id="IPR042150">
    <property type="entry name" value="MmRce1-like"/>
</dbReference>
<dbReference type="PANTHER" id="PTHR35797">
    <property type="entry name" value="PROTEASE-RELATED"/>
    <property type="match status" value="1"/>
</dbReference>
<feature type="transmembrane region" description="Helical" evidence="1">
    <location>
        <begin position="7"/>
        <end position="28"/>
    </location>
</feature>